<dbReference type="PANTHER" id="PTHR24228:SF59">
    <property type="entry name" value="NEUROPEPTIDE RECEPTOR 15"/>
    <property type="match status" value="1"/>
</dbReference>
<evidence type="ECO:0000313" key="11">
    <source>
        <dbReference type="EMBL" id="KAK3800301.1"/>
    </source>
</evidence>
<evidence type="ECO:0000256" key="9">
    <source>
        <dbReference type="SAM" id="MobiDB-lite"/>
    </source>
</evidence>
<keyword evidence="4 10" id="KW-1133">Transmembrane helix</keyword>
<name>A0AAE1B7B3_9GAST</name>
<sequence>MTSAFLIHASVLNLLKAAFCIIFGVNLLNSANLEPEDQEKLENQPPNCAAQGSAFIVLVTTSAINMVAMVCTEAYTFGEENVGGNASGTRCCVLFGILVVYVTSVILHLGPTLIGGDIVYNPDIGSCAFKLGSVTGYVANVMWIAIITVCFVGLGHFLRRLYSEIQRNRPNRVSMLVRHSISLGGSGGGAAELGGLMGGVGGVASSSTGSRGGAPRKPSACTVHEMTQDALHRAKLFVIAGFAFVMCWYPLFLLIVIDIHFGVSPKVYQAFSFIAWTEATVEPIILICFDRNLNLLARFLYCDRDHYTAAQLAFLMAQNREAQQHRHPPHPHAAHNHLLQHQPNHQFGSHQHGTHLPGDEECDQYGDNGLGACAAGDDTEEAMALQNSIELGGEAFHESRARKYRHGGDLGMGELGGMDSLGRGRAGRSVSPLANSLLPAPPAPPCRHCSPVLHASETAPFRPTARYASGNDSSSAATRELRGLVPDTPLGGHRDESYELQFSPLSLREDYAHDPLGYKSSRAARRSHGDDDEGDVAF</sequence>
<dbReference type="Proteomes" id="UP001283361">
    <property type="component" value="Unassembled WGS sequence"/>
</dbReference>
<dbReference type="EMBL" id="JAWDGP010000462">
    <property type="protein sequence ID" value="KAK3800301.1"/>
    <property type="molecule type" value="Genomic_DNA"/>
</dbReference>
<keyword evidence="12" id="KW-1185">Reference proteome</keyword>
<accession>A0AAE1B7B3</accession>
<evidence type="ECO:0000256" key="6">
    <source>
        <dbReference type="ARBA" id="ARBA00023136"/>
    </source>
</evidence>
<feature type="transmembrane region" description="Helical" evidence="10">
    <location>
        <begin position="236"/>
        <end position="261"/>
    </location>
</feature>
<reference evidence="11" key="1">
    <citation type="journal article" date="2023" name="G3 (Bethesda)">
        <title>A reference genome for the long-term kleptoplast-retaining sea slug Elysia crispata morphotype clarki.</title>
        <authorList>
            <person name="Eastman K.E."/>
            <person name="Pendleton A.L."/>
            <person name="Shaikh M.A."/>
            <person name="Suttiyut T."/>
            <person name="Ogas R."/>
            <person name="Tomko P."/>
            <person name="Gavelis G."/>
            <person name="Widhalm J.R."/>
            <person name="Wisecaver J.H."/>
        </authorList>
    </citation>
    <scope>NUCLEOTIDE SEQUENCE</scope>
    <source>
        <strain evidence="11">ECLA1</strain>
    </source>
</reference>
<keyword evidence="7" id="KW-0675">Receptor</keyword>
<evidence type="ECO:0000256" key="3">
    <source>
        <dbReference type="ARBA" id="ARBA00022692"/>
    </source>
</evidence>
<evidence type="ECO:0000256" key="8">
    <source>
        <dbReference type="ARBA" id="ARBA00023224"/>
    </source>
</evidence>
<evidence type="ECO:0000256" key="2">
    <source>
        <dbReference type="ARBA" id="ARBA00022475"/>
    </source>
</evidence>
<evidence type="ECO:0000256" key="4">
    <source>
        <dbReference type="ARBA" id="ARBA00022989"/>
    </source>
</evidence>
<feature type="transmembrane region" description="Helical" evidence="10">
    <location>
        <begin position="267"/>
        <end position="289"/>
    </location>
</feature>
<dbReference type="GO" id="GO:0005886">
    <property type="term" value="C:plasma membrane"/>
    <property type="evidence" value="ECO:0007669"/>
    <property type="project" value="UniProtKB-SubCell"/>
</dbReference>
<dbReference type="GO" id="GO:0004930">
    <property type="term" value="F:G protein-coupled receptor activity"/>
    <property type="evidence" value="ECO:0007669"/>
    <property type="project" value="UniProtKB-KW"/>
</dbReference>
<dbReference type="AlphaFoldDB" id="A0AAE1B7B3"/>
<feature type="transmembrane region" description="Helical" evidence="10">
    <location>
        <begin position="92"/>
        <end position="114"/>
    </location>
</feature>
<feature type="transmembrane region" description="Helical" evidence="10">
    <location>
        <begin position="49"/>
        <end position="71"/>
    </location>
</feature>
<evidence type="ECO:0000256" key="10">
    <source>
        <dbReference type="SAM" id="Phobius"/>
    </source>
</evidence>
<proteinExistence type="predicted"/>
<evidence type="ECO:0000256" key="1">
    <source>
        <dbReference type="ARBA" id="ARBA00004651"/>
    </source>
</evidence>
<evidence type="ECO:0000256" key="7">
    <source>
        <dbReference type="ARBA" id="ARBA00023170"/>
    </source>
</evidence>
<dbReference type="PANTHER" id="PTHR24228">
    <property type="entry name" value="B2 BRADYKININ RECEPTOR/ANGIOTENSIN II RECEPTOR"/>
    <property type="match status" value="1"/>
</dbReference>
<dbReference type="SUPFAM" id="SSF81321">
    <property type="entry name" value="Family A G protein-coupled receptor-like"/>
    <property type="match status" value="1"/>
</dbReference>
<keyword evidence="3 10" id="KW-0812">Transmembrane</keyword>
<comment type="subcellular location">
    <subcellularLocation>
        <location evidence="1">Cell membrane</location>
        <topology evidence="1">Multi-pass membrane protein</topology>
    </subcellularLocation>
</comment>
<comment type="caution">
    <text evidence="11">The sequence shown here is derived from an EMBL/GenBank/DDBJ whole genome shotgun (WGS) entry which is preliminary data.</text>
</comment>
<dbReference type="Gene3D" id="1.20.1070.10">
    <property type="entry name" value="Rhodopsin 7-helix transmembrane proteins"/>
    <property type="match status" value="1"/>
</dbReference>
<keyword evidence="6 10" id="KW-0472">Membrane</keyword>
<feature type="transmembrane region" description="Helical" evidence="10">
    <location>
        <begin position="134"/>
        <end position="158"/>
    </location>
</feature>
<keyword evidence="8" id="KW-0807">Transducer</keyword>
<evidence type="ECO:0000313" key="12">
    <source>
        <dbReference type="Proteomes" id="UP001283361"/>
    </source>
</evidence>
<dbReference type="InterPro" id="IPR000276">
    <property type="entry name" value="GPCR_Rhodpsn"/>
</dbReference>
<keyword evidence="2" id="KW-1003">Cell membrane</keyword>
<feature type="region of interest" description="Disordered" evidence="9">
    <location>
        <begin position="518"/>
        <end position="538"/>
    </location>
</feature>
<protein>
    <recommendedName>
        <fullName evidence="13">G-protein coupled receptors family 1 profile domain-containing protein</fullName>
    </recommendedName>
</protein>
<organism evidence="11 12">
    <name type="scientific">Elysia crispata</name>
    <name type="common">lettuce slug</name>
    <dbReference type="NCBI Taxonomy" id="231223"/>
    <lineage>
        <taxon>Eukaryota</taxon>
        <taxon>Metazoa</taxon>
        <taxon>Spiralia</taxon>
        <taxon>Lophotrochozoa</taxon>
        <taxon>Mollusca</taxon>
        <taxon>Gastropoda</taxon>
        <taxon>Heterobranchia</taxon>
        <taxon>Euthyneura</taxon>
        <taxon>Panpulmonata</taxon>
        <taxon>Sacoglossa</taxon>
        <taxon>Placobranchoidea</taxon>
        <taxon>Plakobranchidae</taxon>
        <taxon>Elysia</taxon>
    </lineage>
</organism>
<keyword evidence="5" id="KW-0297">G-protein coupled receptor</keyword>
<evidence type="ECO:0000256" key="5">
    <source>
        <dbReference type="ARBA" id="ARBA00023040"/>
    </source>
</evidence>
<gene>
    <name evidence="11" type="ORF">RRG08_020278</name>
</gene>
<evidence type="ECO:0008006" key="13">
    <source>
        <dbReference type="Google" id="ProtNLM"/>
    </source>
</evidence>
<dbReference type="Pfam" id="PF00001">
    <property type="entry name" value="7tm_1"/>
    <property type="match status" value="1"/>
</dbReference>